<feature type="binding site" evidence="9">
    <location>
        <position position="118"/>
    </location>
    <ligand>
        <name>substrate</name>
    </ligand>
</feature>
<dbReference type="PANTHER" id="PTHR11406:SF23">
    <property type="entry name" value="PHOSPHOGLYCERATE KINASE 1, CHLOROPLASTIC-RELATED"/>
    <property type="match status" value="1"/>
</dbReference>
<dbReference type="RefSeq" id="WP_307422336.1">
    <property type="nucleotide sequence ID" value="NZ_JAUSVK010000001.1"/>
</dbReference>
<evidence type="ECO:0000256" key="2">
    <source>
        <dbReference type="ARBA" id="ARBA00008982"/>
    </source>
</evidence>
<dbReference type="Pfam" id="PF00162">
    <property type="entry name" value="PGK"/>
    <property type="match status" value="1"/>
</dbReference>
<dbReference type="InterPro" id="IPR036043">
    <property type="entry name" value="Phosphoglycerate_kinase_sf"/>
</dbReference>
<dbReference type="EC" id="2.7.2.3" evidence="4 9"/>
<evidence type="ECO:0000256" key="10">
    <source>
        <dbReference type="RuleBase" id="RU000532"/>
    </source>
</evidence>
<feature type="binding site" evidence="9">
    <location>
        <position position="37"/>
    </location>
    <ligand>
        <name>substrate</name>
    </ligand>
</feature>
<proteinExistence type="inferred from homology"/>
<dbReference type="SUPFAM" id="SSF53748">
    <property type="entry name" value="Phosphoglycerate kinase"/>
    <property type="match status" value="1"/>
</dbReference>
<feature type="binding site" evidence="9">
    <location>
        <position position="323"/>
    </location>
    <ligand>
        <name>ATP</name>
        <dbReference type="ChEBI" id="CHEBI:30616"/>
    </ligand>
</feature>
<gene>
    <name evidence="9" type="primary">pgk</name>
    <name evidence="11" type="ORF">J3R73_000655</name>
</gene>
<keyword evidence="12" id="KW-1185">Reference proteome</keyword>
<comment type="caution">
    <text evidence="9">Lacks conserved residue(s) required for the propagation of feature annotation.</text>
</comment>
<feature type="binding site" evidence="9">
    <location>
        <begin position="22"/>
        <end position="24"/>
    </location>
    <ligand>
        <name>substrate</name>
    </ligand>
</feature>
<feature type="binding site" evidence="9">
    <location>
        <begin position="60"/>
        <end position="63"/>
    </location>
    <ligand>
        <name>substrate</name>
    </ligand>
</feature>
<evidence type="ECO:0000256" key="9">
    <source>
        <dbReference type="HAMAP-Rule" id="MF_00145"/>
    </source>
</evidence>
<dbReference type="PIRSF" id="PIRSF000724">
    <property type="entry name" value="Pgk"/>
    <property type="match status" value="1"/>
</dbReference>
<dbReference type="PRINTS" id="PR00477">
    <property type="entry name" value="PHGLYCKINASE"/>
</dbReference>
<comment type="catalytic activity">
    <reaction evidence="1 9 10">
        <text>(2R)-3-phosphoglycerate + ATP = (2R)-3-phospho-glyceroyl phosphate + ADP</text>
        <dbReference type="Rhea" id="RHEA:14801"/>
        <dbReference type="ChEBI" id="CHEBI:30616"/>
        <dbReference type="ChEBI" id="CHEBI:57604"/>
        <dbReference type="ChEBI" id="CHEBI:58272"/>
        <dbReference type="ChEBI" id="CHEBI:456216"/>
        <dbReference type="EC" id="2.7.2.3"/>
    </reaction>
</comment>
<dbReference type="GO" id="GO:0004618">
    <property type="term" value="F:phosphoglycerate kinase activity"/>
    <property type="evidence" value="ECO:0007669"/>
    <property type="project" value="UniProtKB-EC"/>
</dbReference>
<keyword evidence="9" id="KW-0963">Cytoplasm</keyword>
<comment type="caution">
    <text evidence="11">The sequence shown here is derived from an EMBL/GenBank/DDBJ whole genome shotgun (WGS) entry which is preliminary data.</text>
</comment>
<evidence type="ECO:0000256" key="8">
    <source>
        <dbReference type="ARBA" id="ARBA00022840"/>
    </source>
</evidence>
<sequence length="397" mass="41892">MSAFRTLDDVDVENKRVLVRVDLNVPAENGVVTDATRIERVIPTILELSRAKAKVILLAHFGRPKGVDPKESLRPVAAKLAEIAKRPVAFSEDCIGEAASSAVAAMQPGDILCLENTRFHKGEEKNDPDFVKALAANGDIWVNDAFSAAHRAHASTEGLGHVLPACAGRAMQGEIEALSRALEHPKRPVAAIVGGAKVSTKLELLGNLVTKVDALIIGGGMANTFLYAQGVGIGKSLAERDLAETALAILQKAEKANCAIILPVDAVVAYHFAAQAPNHAYGLESIPHDGMILDVGPQSIERIKGAIDEAETLVWNGPLGAFELEPFDHGTVVAAKHVAARTHAGKLLSVAGGGDTVAALNHAKATERFSYVSTAGGAFLEWLEGKPLPGVEILRKK</sequence>
<keyword evidence="6 9" id="KW-0547">Nucleotide-binding</keyword>
<dbReference type="PANTHER" id="PTHR11406">
    <property type="entry name" value="PHOSPHOGLYCERATE KINASE"/>
    <property type="match status" value="1"/>
</dbReference>
<evidence type="ECO:0000256" key="5">
    <source>
        <dbReference type="ARBA" id="ARBA00022679"/>
    </source>
</evidence>
<evidence type="ECO:0000256" key="1">
    <source>
        <dbReference type="ARBA" id="ARBA00000642"/>
    </source>
</evidence>
<feature type="binding site" evidence="9">
    <location>
        <position position="151"/>
    </location>
    <ligand>
        <name>substrate</name>
    </ligand>
</feature>
<keyword evidence="5 9" id="KW-0808">Transferase</keyword>
<dbReference type="InterPro" id="IPR015824">
    <property type="entry name" value="Phosphoglycerate_kinase_N"/>
</dbReference>
<dbReference type="Proteomes" id="UP001237448">
    <property type="component" value="Unassembled WGS sequence"/>
</dbReference>
<dbReference type="PROSITE" id="PS00111">
    <property type="entry name" value="PGLYCERATE_KINASE"/>
    <property type="match status" value="1"/>
</dbReference>
<evidence type="ECO:0000256" key="6">
    <source>
        <dbReference type="ARBA" id="ARBA00022741"/>
    </source>
</evidence>
<comment type="pathway">
    <text evidence="9">Carbohydrate degradation; glycolysis; pyruvate from D-glyceraldehyde 3-phosphate: step 2/5.</text>
</comment>
<dbReference type="Gene3D" id="3.40.50.1260">
    <property type="entry name" value="Phosphoglycerate kinase, N-terminal domain"/>
    <property type="match status" value="2"/>
</dbReference>
<evidence type="ECO:0000256" key="3">
    <source>
        <dbReference type="ARBA" id="ARBA00011245"/>
    </source>
</evidence>
<protein>
    <recommendedName>
        <fullName evidence="4 9">Phosphoglycerate kinase</fullName>
        <ecNumber evidence="4 9">2.7.2.3</ecNumber>
    </recommendedName>
</protein>
<dbReference type="HAMAP" id="MF_00145">
    <property type="entry name" value="Phosphoglyc_kinase"/>
    <property type="match status" value="1"/>
</dbReference>
<organism evidence="11 12">
    <name type="scientific">Labrys monachus</name>
    <dbReference type="NCBI Taxonomy" id="217067"/>
    <lineage>
        <taxon>Bacteria</taxon>
        <taxon>Pseudomonadati</taxon>
        <taxon>Pseudomonadota</taxon>
        <taxon>Alphaproteobacteria</taxon>
        <taxon>Hyphomicrobiales</taxon>
        <taxon>Xanthobacteraceae</taxon>
        <taxon>Labrys</taxon>
    </lineage>
</organism>
<comment type="subunit">
    <text evidence="3 9">Monomer.</text>
</comment>
<name>A0ABU0F8B7_9HYPH</name>
<dbReference type="InterPro" id="IPR015911">
    <property type="entry name" value="Phosphoglycerate_kinase_CS"/>
</dbReference>
<keyword evidence="8 9" id="KW-0067">ATP-binding</keyword>
<feature type="binding site" evidence="9">
    <location>
        <position position="201"/>
    </location>
    <ligand>
        <name>ATP</name>
        <dbReference type="ChEBI" id="CHEBI:30616"/>
    </ligand>
</feature>
<reference evidence="11 12" key="1">
    <citation type="submission" date="2023-07" db="EMBL/GenBank/DDBJ databases">
        <title>Genomic Encyclopedia of Type Strains, Phase IV (KMG-IV): sequencing the most valuable type-strain genomes for metagenomic binning, comparative biology and taxonomic classification.</title>
        <authorList>
            <person name="Goeker M."/>
        </authorList>
    </citation>
    <scope>NUCLEOTIDE SEQUENCE [LARGE SCALE GENOMIC DNA]</scope>
    <source>
        <strain evidence="11 12">DSM 5896</strain>
    </source>
</reference>
<feature type="binding site" evidence="9">
    <location>
        <begin position="353"/>
        <end position="356"/>
    </location>
    <ligand>
        <name>ATP</name>
        <dbReference type="ChEBI" id="CHEBI:30616"/>
    </ligand>
</feature>
<evidence type="ECO:0000256" key="7">
    <source>
        <dbReference type="ARBA" id="ARBA00022777"/>
    </source>
</evidence>
<dbReference type="EMBL" id="JAUSVK010000001">
    <property type="protein sequence ID" value="MDQ0390863.1"/>
    <property type="molecule type" value="Genomic_DNA"/>
</dbReference>
<dbReference type="InterPro" id="IPR001576">
    <property type="entry name" value="Phosphoglycerate_kinase"/>
</dbReference>
<comment type="similarity">
    <text evidence="2 9 10">Belongs to the phosphoglycerate kinase family.</text>
</comment>
<accession>A0ABU0F8B7</accession>
<keyword evidence="9" id="KW-0324">Glycolysis</keyword>
<evidence type="ECO:0000313" key="11">
    <source>
        <dbReference type="EMBL" id="MDQ0390863.1"/>
    </source>
</evidence>
<evidence type="ECO:0000256" key="4">
    <source>
        <dbReference type="ARBA" id="ARBA00013061"/>
    </source>
</evidence>
<comment type="subcellular location">
    <subcellularLocation>
        <location evidence="9">Cytoplasm</location>
    </subcellularLocation>
</comment>
<evidence type="ECO:0000313" key="12">
    <source>
        <dbReference type="Proteomes" id="UP001237448"/>
    </source>
</evidence>
<keyword evidence="7 9" id="KW-0418">Kinase</keyword>